<dbReference type="Pfam" id="PF15919">
    <property type="entry name" value="HicB_lk_antitox"/>
    <property type="match status" value="1"/>
</dbReference>
<accession>A0A926DDH9</accession>
<organism evidence="2 3">
    <name type="scientific">Yeguia hominis</name>
    <dbReference type="NCBI Taxonomy" id="2763662"/>
    <lineage>
        <taxon>Bacteria</taxon>
        <taxon>Bacillati</taxon>
        <taxon>Bacillota</taxon>
        <taxon>Clostridia</taxon>
        <taxon>Eubacteriales</taxon>
        <taxon>Yeguiaceae</taxon>
        <taxon>Yeguia</taxon>
    </lineage>
</organism>
<protein>
    <submittedName>
        <fullName evidence="2">Type II toxin-antitoxin system HicB family antitoxin</fullName>
    </submittedName>
</protein>
<feature type="domain" description="HicB-like antitoxin of toxin-antitoxin system" evidence="1">
    <location>
        <begin position="5"/>
        <end position="103"/>
    </location>
</feature>
<dbReference type="InterPro" id="IPR031807">
    <property type="entry name" value="HicB-like"/>
</dbReference>
<dbReference type="EMBL" id="JACRSN010000040">
    <property type="protein sequence ID" value="MBC8535020.1"/>
    <property type="molecule type" value="Genomic_DNA"/>
</dbReference>
<reference evidence="2" key="1">
    <citation type="submission" date="2020-08" db="EMBL/GenBank/DDBJ databases">
        <title>Genome public.</title>
        <authorList>
            <person name="Liu C."/>
            <person name="Sun Q."/>
        </authorList>
    </citation>
    <scope>NUCLEOTIDE SEQUENCE</scope>
    <source>
        <strain evidence="2">NSJ-40</strain>
    </source>
</reference>
<proteinExistence type="predicted"/>
<dbReference type="RefSeq" id="WP_249320691.1">
    <property type="nucleotide sequence ID" value="NZ_JACRSN010000040.1"/>
</dbReference>
<dbReference type="Gene3D" id="3.30.160.250">
    <property type="match status" value="1"/>
</dbReference>
<dbReference type="AlphaFoldDB" id="A0A926DDH9"/>
<keyword evidence="3" id="KW-1185">Reference proteome</keyword>
<dbReference type="InterPro" id="IPR035069">
    <property type="entry name" value="TTHA1013/TTHA0281-like"/>
</dbReference>
<dbReference type="InterPro" id="IPR051404">
    <property type="entry name" value="TA_system_antitoxin"/>
</dbReference>
<evidence type="ECO:0000313" key="3">
    <source>
        <dbReference type="Proteomes" id="UP000651482"/>
    </source>
</evidence>
<sequence length="129" mass="14027">MKQVYAIILTSESEGGYSVSIPDLGIGTQGETIAECIDMARDAIGLWGICEQDAGRTIPTATNLSPAHAEDELVTLVDVDFDAYRRANDVRTVRRTVTLPSYLNELGEKAGLNFSQVLQDGLRQRLGVL</sequence>
<gene>
    <name evidence="2" type="ORF">IAG03_13770</name>
</gene>
<evidence type="ECO:0000313" key="2">
    <source>
        <dbReference type="EMBL" id="MBC8535020.1"/>
    </source>
</evidence>
<dbReference type="Proteomes" id="UP000651482">
    <property type="component" value="Unassembled WGS sequence"/>
</dbReference>
<comment type="caution">
    <text evidence="2">The sequence shown here is derived from an EMBL/GenBank/DDBJ whole genome shotgun (WGS) entry which is preliminary data.</text>
</comment>
<dbReference type="PANTHER" id="PTHR34504">
    <property type="entry name" value="ANTITOXIN HICB"/>
    <property type="match status" value="1"/>
</dbReference>
<dbReference type="PANTHER" id="PTHR34504:SF2">
    <property type="entry name" value="UPF0150 PROTEIN SSL0259"/>
    <property type="match status" value="1"/>
</dbReference>
<dbReference type="SUPFAM" id="SSF143100">
    <property type="entry name" value="TTHA1013/TTHA0281-like"/>
    <property type="match status" value="1"/>
</dbReference>
<evidence type="ECO:0000259" key="1">
    <source>
        <dbReference type="Pfam" id="PF15919"/>
    </source>
</evidence>
<name>A0A926DDH9_9FIRM</name>